<name>A0A0M4FKA6_9BACI</name>
<dbReference type="Proteomes" id="UP000067625">
    <property type="component" value="Chromosome"/>
</dbReference>
<dbReference type="PATRIC" id="fig|1441095.3.peg.4688"/>
<dbReference type="Pfam" id="PF00672">
    <property type="entry name" value="HAMP"/>
    <property type="match status" value="1"/>
</dbReference>
<comment type="subcellular location">
    <subcellularLocation>
        <location evidence="1">Cell membrane</location>
    </subcellularLocation>
</comment>
<dbReference type="GO" id="GO:0005886">
    <property type="term" value="C:plasma membrane"/>
    <property type="evidence" value="ECO:0007669"/>
    <property type="project" value="UniProtKB-SubCell"/>
</dbReference>
<evidence type="ECO:0000256" key="5">
    <source>
        <dbReference type="SAM" id="Phobius"/>
    </source>
</evidence>
<dbReference type="STRING" id="1441095.AM592_21180"/>
<feature type="compositionally biased region" description="Basic residues" evidence="4">
    <location>
        <begin position="238"/>
        <end position="253"/>
    </location>
</feature>
<dbReference type="GO" id="GO:0007165">
    <property type="term" value="P:signal transduction"/>
    <property type="evidence" value="ECO:0007669"/>
    <property type="project" value="InterPro"/>
</dbReference>
<dbReference type="CDD" id="cd06225">
    <property type="entry name" value="HAMP"/>
    <property type="match status" value="1"/>
</dbReference>
<accession>A0A0M4FKA6</accession>
<keyword evidence="3 5" id="KW-0472">Membrane</keyword>
<evidence type="ECO:0000259" key="6">
    <source>
        <dbReference type="PROSITE" id="PS50885"/>
    </source>
</evidence>
<gene>
    <name evidence="7" type="ORF">AM592_21180</name>
</gene>
<dbReference type="InterPro" id="IPR003660">
    <property type="entry name" value="HAMP_dom"/>
</dbReference>
<evidence type="ECO:0000313" key="7">
    <source>
        <dbReference type="EMBL" id="ALC83749.1"/>
    </source>
</evidence>
<keyword evidence="8" id="KW-1185">Reference proteome</keyword>
<sequence>MIVFRTRNSHRKLVKSIRTSSIRKRLLISNILMVVIPFLLFVIAVFSLQAFYFNSGDHISWRNDHSAVSAKLLKQANLTPDKLTDSAFLSEINEELNQKQTTLAILKGNETIYLSPGSSSVKSSDLPAFGATGPPFTRIGHDFFSLKQLDFYYPDGEQGSIFLIQDANVFSSFFKTFIPILLGVILIGLIATNGFLTYFVSRSIIKPVNQLSRAAKKISTGELDFTITSHKNDELGRNHGRGRQYTRKNTRIH</sequence>
<evidence type="ECO:0000256" key="3">
    <source>
        <dbReference type="ARBA" id="ARBA00023136"/>
    </source>
</evidence>
<evidence type="ECO:0000313" key="8">
    <source>
        <dbReference type="Proteomes" id="UP000067625"/>
    </source>
</evidence>
<dbReference type="OrthoDB" id="9760371at2"/>
<dbReference type="PROSITE" id="PS50885">
    <property type="entry name" value="HAMP"/>
    <property type="match status" value="1"/>
</dbReference>
<feature type="transmembrane region" description="Helical" evidence="5">
    <location>
        <begin position="26"/>
        <end position="52"/>
    </location>
</feature>
<protein>
    <recommendedName>
        <fullName evidence="6">HAMP domain-containing protein</fullName>
    </recommendedName>
</protein>
<dbReference type="Gene3D" id="6.10.340.10">
    <property type="match status" value="1"/>
</dbReference>
<proteinExistence type="predicted"/>
<keyword evidence="5" id="KW-1133">Transmembrane helix</keyword>
<feature type="region of interest" description="Disordered" evidence="4">
    <location>
        <begin position="234"/>
        <end position="253"/>
    </location>
</feature>
<reference evidence="7 8" key="2">
    <citation type="journal article" date="2016" name="Int. J. Syst. Evol. Microbiol.">
        <title>Bacillus gobiensis sp. nov., isolated from a soil sample.</title>
        <authorList>
            <person name="Liu B."/>
            <person name="Liu G.H."/>
            <person name="Cetin S."/>
            <person name="Schumann P."/>
            <person name="Pan Z.Z."/>
            <person name="Chen Q.Q."/>
        </authorList>
    </citation>
    <scope>NUCLEOTIDE SEQUENCE [LARGE SCALE GENOMIC DNA]</scope>
    <source>
        <strain evidence="7 8">FJAT-4402</strain>
    </source>
</reference>
<feature type="transmembrane region" description="Helical" evidence="5">
    <location>
        <begin position="177"/>
        <end position="200"/>
    </location>
</feature>
<dbReference type="SUPFAM" id="SSF158472">
    <property type="entry name" value="HAMP domain-like"/>
    <property type="match status" value="1"/>
</dbReference>
<evidence type="ECO:0000256" key="1">
    <source>
        <dbReference type="ARBA" id="ARBA00004236"/>
    </source>
</evidence>
<evidence type="ECO:0000256" key="4">
    <source>
        <dbReference type="SAM" id="MobiDB-lite"/>
    </source>
</evidence>
<dbReference type="EMBL" id="CP012600">
    <property type="protein sequence ID" value="ALC83749.1"/>
    <property type="molecule type" value="Genomic_DNA"/>
</dbReference>
<feature type="domain" description="HAMP" evidence="6">
    <location>
        <begin position="202"/>
        <end position="237"/>
    </location>
</feature>
<evidence type="ECO:0000256" key="2">
    <source>
        <dbReference type="ARBA" id="ARBA00022475"/>
    </source>
</evidence>
<dbReference type="RefSeq" id="WP_053605620.1">
    <property type="nucleotide sequence ID" value="NZ_CP012600.1"/>
</dbReference>
<reference evidence="8" key="1">
    <citation type="submission" date="2015-08" db="EMBL/GenBank/DDBJ databases">
        <title>Genome sequencing project for genomic taxonomy and phylogenomics of Bacillus-like bacteria.</title>
        <authorList>
            <person name="Liu B."/>
            <person name="Wang J."/>
            <person name="Zhu Y."/>
            <person name="Liu G."/>
            <person name="Chen Q."/>
            <person name="Chen Z."/>
            <person name="Lan J."/>
            <person name="Che J."/>
            <person name="Ge C."/>
            <person name="Shi H."/>
            <person name="Pan Z."/>
            <person name="Liu X."/>
        </authorList>
    </citation>
    <scope>NUCLEOTIDE SEQUENCE [LARGE SCALE GENOMIC DNA]</scope>
    <source>
        <strain evidence="8">FJAT-4402</strain>
    </source>
</reference>
<organism evidence="7 8">
    <name type="scientific">Bacillus gobiensis</name>
    <dbReference type="NCBI Taxonomy" id="1441095"/>
    <lineage>
        <taxon>Bacteria</taxon>
        <taxon>Bacillati</taxon>
        <taxon>Bacillota</taxon>
        <taxon>Bacilli</taxon>
        <taxon>Bacillales</taxon>
        <taxon>Bacillaceae</taxon>
        <taxon>Bacillus</taxon>
    </lineage>
</organism>
<keyword evidence="5" id="KW-0812">Transmembrane</keyword>
<dbReference type="AlphaFoldDB" id="A0A0M4FKA6"/>
<keyword evidence="2" id="KW-1003">Cell membrane</keyword>